<protein>
    <recommendedName>
        <fullName evidence="5">SecA family profile domain-containing protein</fullName>
    </recommendedName>
</protein>
<comment type="caution">
    <text evidence="6">The sequence shown here is derived from an EMBL/GenBank/DDBJ whole genome shotgun (WGS) entry which is preliminary data.</text>
</comment>
<evidence type="ECO:0000259" key="5">
    <source>
        <dbReference type="PROSITE" id="PS51196"/>
    </source>
</evidence>
<dbReference type="PANTHER" id="PTHR30612:SF0">
    <property type="entry name" value="CHLOROPLAST PROTEIN-TRANSPORTING ATPASE"/>
    <property type="match status" value="1"/>
</dbReference>
<keyword evidence="2" id="KW-0813">Transport</keyword>
<dbReference type="InterPro" id="IPR000185">
    <property type="entry name" value="SecA"/>
</dbReference>
<keyword evidence="1" id="KW-1003">Cell membrane</keyword>
<gene>
    <name evidence="6" type="ORF">NO2_0801</name>
</gene>
<dbReference type="InterPro" id="IPR014018">
    <property type="entry name" value="SecA_motor_DEAD"/>
</dbReference>
<dbReference type="GO" id="GO:0006605">
    <property type="term" value="P:protein targeting"/>
    <property type="evidence" value="ECO:0007669"/>
    <property type="project" value="InterPro"/>
</dbReference>
<dbReference type="GO" id="GO:0017038">
    <property type="term" value="P:protein import"/>
    <property type="evidence" value="ECO:0007669"/>
    <property type="project" value="InterPro"/>
</dbReference>
<dbReference type="GO" id="GO:0016020">
    <property type="term" value="C:membrane"/>
    <property type="evidence" value="ECO:0007669"/>
    <property type="project" value="InterPro"/>
</dbReference>
<dbReference type="SUPFAM" id="SSF52540">
    <property type="entry name" value="P-loop containing nucleoside triphosphate hydrolases"/>
    <property type="match status" value="1"/>
</dbReference>
<evidence type="ECO:0000256" key="1">
    <source>
        <dbReference type="ARBA" id="ARBA00022475"/>
    </source>
</evidence>
<dbReference type="InterPro" id="IPR027417">
    <property type="entry name" value="P-loop_NTPase"/>
</dbReference>
<evidence type="ECO:0000256" key="4">
    <source>
        <dbReference type="SAM" id="Coils"/>
    </source>
</evidence>
<keyword evidence="3" id="KW-0811">Translocation</keyword>
<feature type="coiled-coil region" evidence="4">
    <location>
        <begin position="2037"/>
        <end position="2071"/>
    </location>
</feature>
<dbReference type="Pfam" id="PF07517">
    <property type="entry name" value="SecA_DEAD"/>
    <property type="match status" value="1"/>
</dbReference>
<evidence type="ECO:0000256" key="3">
    <source>
        <dbReference type="ARBA" id="ARBA00023010"/>
    </source>
</evidence>
<name>A0A388THM3_9BACT</name>
<evidence type="ECO:0000256" key="2">
    <source>
        <dbReference type="ARBA" id="ARBA00022927"/>
    </source>
</evidence>
<evidence type="ECO:0000313" key="7">
    <source>
        <dbReference type="Proteomes" id="UP000275925"/>
    </source>
</evidence>
<dbReference type="GO" id="GO:0005524">
    <property type="term" value="F:ATP binding"/>
    <property type="evidence" value="ECO:0007669"/>
    <property type="project" value="InterPro"/>
</dbReference>
<dbReference type="Gene3D" id="3.40.50.300">
    <property type="entry name" value="P-loop containing nucleotide triphosphate hydrolases"/>
    <property type="match status" value="2"/>
</dbReference>
<keyword evidence="2" id="KW-0653">Protein transport</keyword>
<reference evidence="6 7" key="1">
    <citation type="journal article" date="2019" name="ISME J.">
        <title>Genome analyses of uncultured TG2/ZB3 bacteria in 'Margulisbacteria' specifically attached to ectosymbiotic spirochetes of protists in the termite gut.</title>
        <authorList>
            <person name="Utami Y.D."/>
            <person name="Kuwahara H."/>
            <person name="Igai K."/>
            <person name="Murakami T."/>
            <person name="Sugaya K."/>
            <person name="Morikawa T."/>
            <person name="Nagura Y."/>
            <person name="Yuki M."/>
            <person name="Deevong P."/>
            <person name="Inoue T."/>
            <person name="Kihara K."/>
            <person name="Lo N."/>
            <person name="Yamada A."/>
            <person name="Ohkuma M."/>
            <person name="Hongoh Y."/>
        </authorList>
    </citation>
    <scope>NUCLEOTIDE SEQUENCE [LARGE SCALE GENOMIC DNA]</scope>
    <source>
        <strain evidence="6">NkOx7-02</strain>
    </source>
</reference>
<dbReference type="EMBL" id="BGZO01000019">
    <property type="protein sequence ID" value="GBR76209.1"/>
    <property type="molecule type" value="Genomic_DNA"/>
</dbReference>
<organism evidence="6 7">
    <name type="scientific">Candidatus Termititenax persephonae</name>
    <dbReference type="NCBI Taxonomy" id="2218525"/>
    <lineage>
        <taxon>Bacteria</taxon>
        <taxon>Bacillati</taxon>
        <taxon>Candidatus Margulisiibacteriota</taxon>
        <taxon>Candidatus Termititenacia</taxon>
        <taxon>Candidatus Termititenacales</taxon>
        <taxon>Candidatus Termititenacaceae</taxon>
        <taxon>Candidatus Termititenax</taxon>
    </lineage>
</organism>
<feature type="coiled-coil region" evidence="4">
    <location>
        <begin position="4643"/>
        <end position="4670"/>
    </location>
</feature>
<dbReference type="InterPro" id="IPR011115">
    <property type="entry name" value="SecA_DEAD"/>
</dbReference>
<dbReference type="Proteomes" id="UP000275925">
    <property type="component" value="Unassembled WGS sequence"/>
</dbReference>
<evidence type="ECO:0000313" key="6">
    <source>
        <dbReference type="EMBL" id="GBR76209.1"/>
    </source>
</evidence>
<dbReference type="PROSITE" id="PS51196">
    <property type="entry name" value="SECA_MOTOR_DEAD"/>
    <property type="match status" value="1"/>
</dbReference>
<accession>A0A388THM3</accession>
<dbReference type="PANTHER" id="PTHR30612">
    <property type="entry name" value="SECA INNER MEMBRANE COMPONENT OF SEC PROTEIN SECRETION SYSTEM"/>
    <property type="match status" value="1"/>
</dbReference>
<keyword evidence="1" id="KW-0472">Membrane</keyword>
<feature type="domain" description="SecA family profile" evidence="5">
    <location>
        <begin position="2338"/>
        <end position="3140"/>
    </location>
</feature>
<dbReference type="GO" id="GO:0006886">
    <property type="term" value="P:intracellular protein transport"/>
    <property type="evidence" value="ECO:0007669"/>
    <property type="project" value="InterPro"/>
</dbReference>
<proteinExistence type="predicted"/>
<feature type="coiled-coil region" evidence="4">
    <location>
        <begin position="396"/>
        <end position="432"/>
    </location>
</feature>
<keyword evidence="4" id="KW-0175">Coiled coil</keyword>
<sequence length="5138" mass="575559">MSTVSFPNNDPQASRVQVNGLISQTEKNQHQYAALLDRILDNTPAMTQIKTKLKNGTELTPLETRTALLKLIQNGNFIDTSTQWLAVEILQGSRQDSVDYSSLAPQELQRRLKTDLIVLLENHTLNILQKVLVNVNKGIDSDEKTRQLLTDLGIETIPDLEKIAAKNILQKVSAGIDPDEETHQLLIDWGTEIIPDLEKIADQANLDFLRIPNLTFSREDILYVLDCVGNKREIPTAISLALNDSNINTIPQLEAYAEELTGLAGVAETNSPAPAVGVVGVVNTKLNVQVRTPVADVDKNLRDRLIYLPPLWKDTRLICLKSLVYEESAEYETDLYDDNLSVLFLDTLLTSFFSDAERFIGLIGLNFRLQDHPAFFDLSDLKDALDKIKADETKTAEEKEKTKRKMILEYELAEIKEDKTKTAEEKEKAEREMILAYLANSKPAMYSPFSVAEIRTMLQARDWLKTHPHYVTDGIDRIIDNYENGQLIEPPETLVATMQILNNWAHGVQQGLTFHNQDMQKNSQFRFLKFKYSLLHQGNYNLPGLNPGVQTLKNEADKRAYLPKIDSFFLKALLDSGIHNDFWLTAEKQSRAFQHAYMYEPLWEALPPEDKKAFKDTVAWCQDPANRVWGFDEQTNQVLPNFTLGEEKITLYRRETKLYALAKFIYEKYFTQGYATTYDLDENDPPAVKLFKCYLGEYLAQQKTVNNPETRLENARVAAIYHNYGLIPPDGKEPRPIYDEVWGNTGGLPNDVLRDMSRTHLCGETSWVATKDGLAQLGIAGLSPPNLTLPPEELAQSEQIKSALETYFEANKDKPTLQFIGNMKSPSWDYFVEFYEDVYNTWQSLRPLEDQQNQSKALYELSKSGILNPNLSDYSQKYLALLEILGLEPPKFPSLKQVEVLDISPETVRKKLEQKADGQTESLWDVYLKAEEATAKEAADAAKKAKVAAAEAVGTAEAETKAAAAEATATAAAEKDSKNKFKFQKLDEFMTAYTELYKAWQNVRNNPDKYGGEYREPLLRLMEKYWDRSTRFFTEEYQEMMGLVLKTLGYRTPLKMDEVLPVTKETIDEVLQGVTINQETYDKASESIKAEFEEDLTNSFLKKASSLSEPLSLLSKPLGLEERYFVHWPFVETLEEVGLSKPLYDFLIAHVRFVETNSEDEQNPSEQSSAAIQETVNQISTIVVERVDYNKDMEIIHYNNGGVHSGYLPWLGWMFFERYAPVSTEATLQLLNGEPQADYPSMMNSMLSNIPLLGDLWSYADQAIDPGITLDRFDTMSNPNITITVHDGKTRQKFALPSEYTPRELAEGNPVLTKLLVRGGEFFEQVSRTLRGLFDPLFDMGEFIVDETAREEFFNGISQFFVDFVASHDGDEFAQNRLDQSSLGLSRLLTHPVQWLTDIVTMNIAEDIASTNPIGAIVGDVIGSVLSTLMTLRLMGSLIWATPKLGLSNWTLGKQIKKTTLKYDKTTKTYTYTFLTELGDIEVNVPTSDFNEAKLQVVEWLKSVYGEGTNFKAMTLGQTLAWGLGVDKKKTEEWRSNPEKILDDFRDMLDKASSSRTLRRQAKDFMDLFIETGRLEVVGQERNPYERIPLIAPRFATRFPIIGGLFRSAKINNEIEFTENILKKPNGEEHRHPRLRLILSGLGHVASVFVRKALPFEWWKTVTVAGAIYRNNPTYYTTQTPYMNPVGRVSFSLDPSGQYFTPDLNFDMRAFRHELQNTNSDLVKVLRKPLSDFFTNPFSSLGNLQSLADLAEKVRYSPDGQPVIPDGRATIINNIYEHTDIAGWVETLQKKENPLYETVKDAKDLNDLREIIQHSSDPEIIDELRKQPLPNNVAGITTFGGFLDYENEALKDWQEWMERIPAFQQAAQYKELQVRAAELTDYFKLRLPEFITSNEQSTSRIIDNEKMSGMPGLQDAQGQTMPLRSVEINPDLTRTTFALSAPVDLDGAPSTSVKLILGSDFLNEPDEEKRMAIIESLIPERLFPDALAADNPLRNALADKFCQAHSKATGKVDSPENRDKIFKEFFNSNKTQAEDFYTEYNKHYDRINEENAQATRKMETAAAQKKIVELENAIAASPGTPTANLLQNELRLYTALVEQNENVSRAALMATYSKTFTESAPSADMSFVLDMQKANVSDLKITANGLEFSQAGQQYLAKFDVEKNTLLMTVTTAGQTRDIKLADLPENLREALESLRNTSINAYIRSDNLDFQAKERKNTAAIVLLKSAGGTAEGGILESLRKTQAGLDEYYLEKSPQAETNKLVAIFELGGKNVGIVGGVDFSKGLVNMTNGELLATIEKTRESFAKNPPDPNSSDPAVQRRLAAALALANEVSWRESICPEKIGGKPNPDYWQAKANVDQTIALNQRFINTDYTEGLQVKDGTIIDRVGVTYNTLDAYIMAKAGDNNPKDILIGKRLNHKQTLGVLIQTAQQILDAPCGEGKTIIIEIASILQMWQGRQVIIATSHENLAKEQGADEVNKHVNVFRVMLGDPSFKAEYFDFSNQATKSVFATGRMIYTSFRSYGFQMLSDRTAVAQGREPVFKDMDKIFCFFDEIDTFTIKQAMTPYIISEGNGKHSDLQKMFCLEIDALAQHILRGKNGEGDNLGKWGLKIDEFGKIKVADEVTWLKALYGEGEDFVERTAAGDTEKVSLMHILLHEGLPLPESTEKMPLINILNEYNRANNRNRNALGLPQLPIEEFMRLIETQLFHSLQARHVFKINDQYRLGFNNQSFPATFGIILMSTNTNEGNAGSTFNREYLYEFFGGLHGALEAKAWADGEKDITTGKQLSGRDMNNLFTGSQSNAAQMLVRTMLENTRHWAGLSGTAGIARDSFSYFGKPTIEIGKIAGAKMVQVEKAFATKAARDAAFVDIVKKLWADDKGNPGKGNPTGVYCPDPTKAEQLKKQLEQLEDKDGNKIDPEKILIYSGSVDPAELRKLSAKAAELGTIVIFTNLGGRGKDWKSAYNDLLDKYITTAINEAAGANPPKTMADIIEEITKEFDKETKELKKVKKTMASEEYIARQAEIDALRGALDYFRESISIGEASLLNEKITAHDSRFRANPNGDSPFNYKSMNLVMYEKPPGGYSDYVQALNRIDRGSKGGIAYILSCIEDDLFRQNGVLPGAFIKPSNGSEYKAEVSSDKLDSASISKEIRESFFEHDQDRGIYTFKEEFVSNLRTAYAKGEITLEQRDVLTELWRNTELGRVADFGDRTMLYVHQRDMNNTTPDAQTRKMIAERERLRQTVSLLSNPLNYEMTMESFRSRIAEVFYGYFQNQATDKDGAARDATADELKQWSELVKEQFQLKEFTLAELPKSASEFIDLVNARHFAEYGKIIPLETMLGSSYMGVRGADVKKYLDDMEVLGKEYEEKRREIIREPSPGEREIVPDTGGLDAGQVDRLRAEETAYQRNSVAILTTLYQRINASVNNVIPLDSLLRTHNDFTGHLRSRTIAGASNPLNQEELHKLAEYLQNTQTDVSASRLSDINPEAQALIHRSRYDKLHTGYVLTLPDGTEKVFNSIDVAWQEYTKAYGLNMTDSAVKIVLNTNILATTDSERVLAVSLDKDGQVAATLFPDAARILHLPGDELSYEVGKIHNAIEYARGGHIGNSESFLAYLESIDTNKDTVEFFKELRKDLESRGQNFLDYLKSLEAIEGKYGAAALRPFEMRVQAQAVAGQKFSPAHYHPHSEPAGGGDIKMHLLYRAADGSWLFKSAPEISWDKAFSYRDSGLESRIRAAEIPLAVQIPEPAKETAPSLIPANKPTASADSILTDRGTLVTRTELEKICANLSTSDAQALTAFYKDIVSNAELALKENHILLLQERKASQTAITAAIGEYNQKFQELVKAQGFSPAVKEAIAKVGELGLAQAKKIGTGFEEGSGAFVLGLIMSGVRTAINIGGGKEKFLDGVAHWLYSIPENTGFGVTCSLRDNLGTEASVKFINNVLGTQIMTPSEMSKFVQELIAAPSETVAKNIAQKYGVKQAALNGVKYFLAAGPILFASGAVMEGYLRTNNEQSHLLLSTDPYDQQLFKEYSHIYAMAEGLANVGFEIPSILSPLLAYLPFGGPLWSKFVRFINSRPVGMGLGVGAVQVLQGIINKVYTQPELDRAKAEVAHRKELNEQVQINPPPANISELSAEYDRRMAATDFITRGMHTAGGAMLTRAFTGAKMARWLGLGAKATKALNVAGWITVGLEVVDFGLTSYAEHKKPNPNRMTIDHFAMRGKAISMRDALDIKGSTGTQQMTYETLRDLYELGFLNDDLKSELLSRVPPDYRYAPGSFASLNAGARLDVNGDGFKRMWDEMLAALQTGNLDDVKDFWNTLPIIENITSLSGSVGDLAKGNFGSWGDGEVVTTDGRRAINSKAAFVEFVLSNALLNFYQQYAALGYFDGTAELLVETPDDTEFGGLVGSILNVYEVYNTEACSDLDQKMLAEFWQTKYAGVNLAGVGLTVEKEQCTGLNPAKIPYNSTIDDLRAPGKLFASDTAFNDFMQWLLLETNQDRPFLNTNPELWQDVAENIIKYKNNPADLAKYFQNTVLKKGGFCPSVNQVYLSQYALLPKLIEEYFAWRYNQVMDRSIENELGTINTLKDNNTWSLSRMNSLNSQRFIQESNYALALIDDKDEDKAFAEFEQNILSQSDTVQTRAMLERINVLRGEYKKLNNEKRIELQNYFNGQLGFATKLRTGQVAVEDFASSKVSFTGLAAGLINRAHNTVSKSFKCTVSQGQNDVLAGDYFYQLLTGIASDGHLPEKEWNDYMQQFLLANGFNAESKLTAGQSIFIPIGLLPQKIRTEFKPPDQIVKTGWGGQGSRTIPGKDLTPEAYVNALQNSAKYNSTERLLGNLYDEKRVFLFAMQTLENKNLLVDFITAQHLPLSRSYSGGLGLPYFSVDYEQYQKAAERMQELGWLDSGTEINLYTVLNVLRARQALNVVCNDPETKQFIQKINADPLSTDKRMAVIKVLVTNKISLTSDYAEVVCQMQAGQTPLNMSLQQISRLAVPADSKIEAELDAFFVLTGVVTVDEVLPNRNTYGVKPTLLEQKFRQMSAGDLSLFIARLAELYGTNPSYAWKIESMIMGSPVLIKAMLSNLAYIGLVTNMVDSRLRYPEDYLNKLNLTINTLSKGDSFAQECAGFLRSIRDF</sequence>
<keyword evidence="7" id="KW-1185">Reference proteome</keyword>